<dbReference type="PROSITE" id="PS50850">
    <property type="entry name" value="MFS"/>
    <property type="match status" value="1"/>
</dbReference>
<dbReference type="EMBL" id="CP022521">
    <property type="protein sequence ID" value="ASO20905.1"/>
    <property type="molecule type" value="Genomic_DNA"/>
</dbReference>
<sequence>MVADDALRAGRREWLGLAVLALPTLLLSLDFSVLYLALPSLTADLGASSTQQLWIMDIYGFVVAGFLVTMGSLGDRIGRRRLMLIGAGAFGVASLLAAFSTSPEMLIVTRALMGVAGACLMPSTLSLISTMFPSPRQMGVAIAVWMSCFMGGLAIGPVVGGIMLEFFWWGSVFLLGVPVMVLLLITGPLLLPEYRDAEGGRLDMVSAALSLAALLPVIYGLKELAKDGWAVLPACSVVLGLLIGAVFVLRQRRLTSPLLDMRLFGNRTFSAALVLWLLSGAVQGGTSFLVAIQLQSVAGLSPLHAGLWLVPSTVLMIFSIMMAPILARRFRPASVMATGMVLAGLGYLLITQVESADGLTVLLIGWALALSGLGLPSGLSTALILGSAPPEKAGSASAMSETTSEFGIALGVAALGSLSTAVYRWQTATTIPDDVPPEAAEAARDSITAAVFSAEQVPGAAGEELLHVAREAFTTGLTTVAGIAAALFIVLAAIAATALRHVNTNAEAPVEQDDRRQGDQGSTTASLR</sequence>
<dbReference type="GO" id="GO:0005886">
    <property type="term" value="C:plasma membrane"/>
    <property type="evidence" value="ECO:0007669"/>
    <property type="project" value="UniProtKB-SubCell"/>
</dbReference>
<dbReference type="PANTHER" id="PTHR42718:SF47">
    <property type="entry name" value="METHYL VIOLOGEN RESISTANCE PROTEIN SMVA"/>
    <property type="match status" value="1"/>
</dbReference>
<keyword evidence="10" id="KW-1185">Reference proteome</keyword>
<proteinExistence type="predicted"/>
<protein>
    <submittedName>
        <fullName evidence="9">Antiseptic resistance protein</fullName>
    </submittedName>
</protein>
<feature type="transmembrane region" description="Helical" evidence="8">
    <location>
        <begin position="82"/>
        <end position="101"/>
    </location>
</feature>
<gene>
    <name evidence="9" type="primary">qacA5</name>
    <name evidence="9" type="ORF">AHOG_16395</name>
</gene>
<dbReference type="SUPFAM" id="SSF103473">
    <property type="entry name" value="MFS general substrate transporter"/>
    <property type="match status" value="1"/>
</dbReference>
<feature type="transmembrane region" description="Helical" evidence="8">
    <location>
        <begin position="362"/>
        <end position="385"/>
    </location>
</feature>
<dbReference type="GO" id="GO:0022857">
    <property type="term" value="F:transmembrane transporter activity"/>
    <property type="evidence" value="ECO:0007669"/>
    <property type="project" value="InterPro"/>
</dbReference>
<comment type="subcellular location">
    <subcellularLocation>
        <location evidence="1">Cell membrane</location>
        <topology evidence="1">Multi-pass membrane protein</topology>
    </subcellularLocation>
</comment>
<organism evidence="9 10">
    <name type="scientific">Actinoalloteichus hoggarensis</name>
    <dbReference type="NCBI Taxonomy" id="1470176"/>
    <lineage>
        <taxon>Bacteria</taxon>
        <taxon>Bacillati</taxon>
        <taxon>Actinomycetota</taxon>
        <taxon>Actinomycetes</taxon>
        <taxon>Pseudonocardiales</taxon>
        <taxon>Pseudonocardiaceae</taxon>
        <taxon>Actinoalloteichus</taxon>
    </lineage>
</organism>
<accession>A0A221W4W4</accession>
<evidence type="ECO:0000256" key="4">
    <source>
        <dbReference type="ARBA" id="ARBA00022692"/>
    </source>
</evidence>
<dbReference type="AlphaFoldDB" id="A0A221W4W4"/>
<keyword evidence="3" id="KW-1003">Cell membrane</keyword>
<feature type="transmembrane region" description="Helical" evidence="8">
    <location>
        <begin position="228"/>
        <end position="249"/>
    </location>
</feature>
<dbReference type="Pfam" id="PF07690">
    <property type="entry name" value="MFS_1"/>
    <property type="match status" value="1"/>
</dbReference>
<evidence type="ECO:0000256" key="6">
    <source>
        <dbReference type="ARBA" id="ARBA00023136"/>
    </source>
</evidence>
<feature type="region of interest" description="Disordered" evidence="7">
    <location>
        <begin position="507"/>
        <end position="528"/>
    </location>
</feature>
<feature type="transmembrane region" description="Helical" evidence="8">
    <location>
        <begin position="269"/>
        <end position="294"/>
    </location>
</feature>
<feature type="transmembrane region" description="Helical" evidence="8">
    <location>
        <begin position="14"/>
        <end position="38"/>
    </location>
</feature>
<reference evidence="9 10" key="1">
    <citation type="submission" date="2017-07" db="EMBL/GenBank/DDBJ databases">
        <title>Complete genome sequence of Actinoalloteichus hoggarensis DSM 45943, type strain of Actinoalloteichus hoggarensis.</title>
        <authorList>
            <person name="Ruckert C."/>
            <person name="Nouioui I."/>
            <person name="Willmese J."/>
            <person name="van Wezel G."/>
            <person name="Klenk H.-P."/>
            <person name="Kalinowski J."/>
            <person name="Zotchev S.B."/>
        </authorList>
    </citation>
    <scope>NUCLEOTIDE SEQUENCE [LARGE SCALE GENOMIC DNA]</scope>
    <source>
        <strain evidence="9 10">DSM 45943</strain>
    </source>
</reference>
<keyword evidence="4 8" id="KW-0812">Transmembrane</keyword>
<keyword evidence="5 8" id="KW-1133">Transmembrane helix</keyword>
<feature type="transmembrane region" description="Helical" evidence="8">
    <location>
        <begin position="202"/>
        <end position="222"/>
    </location>
</feature>
<dbReference type="RefSeq" id="WP_245856269.1">
    <property type="nucleotide sequence ID" value="NZ_CP022521.1"/>
</dbReference>
<evidence type="ECO:0000256" key="8">
    <source>
        <dbReference type="SAM" id="Phobius"/>
    </source>
</evidence>
<evidence type="ECO:0000313" key="9">
    <source>
        <dbReference type="EMBL" id="ASO20905.1"/>
    </source>
</evidence>
<feature type="transmembrane region" description="Helical" evidence="8">
    <location>
        <begin position="333"/>
        <end position="350"/>
    </location>
</feature>
<dbReference type="InterPro" id="IPR011701">
    <property type="entry name" value="MFS"/>
</dbReference>
<dbReference type="Gene3D" id="1.20.1250.20">
    <property type="entry name" value="MFS general substrate transporter like domains"/>
    <property type="match status" value="1"/>
</dbReference>
<evidence type="ECO:0000313" key="10">
    <source>
        <dbReference type="Proteomes" id="UP000204221"/>
    </source>
</evidence>
<dbReference type="Proteomes" id="UP000204221">
    <property type="component" value="Chromosome"/>
</dbReference>
<feature type="transmembrane region" description="Helical" evidence="8">
    <location>
        <begin position="140"/>
        <end position="160"/>
    </location>
</feature>
<feature type="transmembrane region" description="Helical" evidence="8">
    <location>
        <begin position="480"/>
        <end position="499"/>
    </location>
</feature>
<feature type="compositionally biased region" description="Polar residues" evidence="7">
    <location>
        <begin position="519"/>
        <end position="528"/>
    </location>
</feature>
<dbReference type="InterPro" id="IPR020846">
    <property type="entry name" value="MFS_dom"/>
</dbReference>
<feature type="transmembrane region" description="Helical" evidence="8">
    <location>
        <begin position="107"/>
        <end position="128"/>
    </location>
</feature>
<evidence type="ECO:0000256" key="2">
    <source>
        <dbReference type="ARBA" id="ARBA00022448"/>
    </source>
</evidence>
<evidence type="ECO:0000256" key="1">
    <source>
        <dbReference type="ARBA" id="ARBA00004651"/>
    </source>
</evidence>
<dbReference type="Gene3D" id="1.20.1720.10">
    <property type="entry name" value="Multidrug resistance protein D"/>
    <property type="match status" value="1"/>
</dbReference>
<feature type="transmembrane region" description="Helical" evidence="8">
    <location>
        <begin position="306"/>
        <end position="326"/>
    </location>
</feature>
<feature type="transmembrane region" description="Helical" evidence="8">
    <location>
        <begin position="53"/>
        <end position="70"/>
    </location>
</feature>
<dbReference type="PANTHER" id="PTHR42718">
    <property type="entry name" value="MAJOR FACILITATOR SUPERFAMILY MULTIDRUG TRANSPORTER MFSC"/>
    <property type="match status" value="1"/>
</dbReference>
<feature type="transmembrane region" description="Helical" evidence="8">
    <location>
        <begin position="406"/>
        <end position="425"/>
    </location>
</feature>
<evidence type="ECO:0000256" key="5">
    <source>
        <dbReference type="ARBA" id="ARBA00022989"/>
    </source>
</evidence>
<name>A0A221W4W4_9PSEU</name>
<keyword evidence="2" id="KW-0813">Transport</keyword>
<evidence type="ECO:0000256" key="7">
    <source>
        <dbReference type="SAM" id="MobiDB-lite"/>
    </source>
</evidence>
<keyword evidence="6 8" id="KW-0472">Membrane</keyword>
<dbReference type="InterPro" id="IPR036259">
    <property type="entry name" value="MFS_trans_sf"/>
</dbReference>
<feature type="transmembrane region" description="Helical" evidence="8">
    <location>
        <begin position="166"/>
        <end position="190"/>
    </location>
</feature>
<dbReference type="KEGG" id="ahg:AHOG_16395"/>
<evidence type="ECO:0000256" key="3">
    <source>
        <dbReference type="ARBA" id="ARBA00022475"/>
    </source>
</evidence>
<dbReference type="CDD" id="cd17321">
    <property type="entry name" value="MFS_MMR_MDR_like"/>
    <property type="match status" value="1"/>
</dbReference>